<name>A0A0B6Y1P4_9EUPU</name>
<dbReference type="EMBL" id="HACG01003194">
    <property type="protein sequence ID" value="CEK50059.1"/>
    <property type="molecule type" value="Transcribed_RNA"/>
</dbReference>
<dbReference type="SUPFAM" id="SSF75399">
    <property type="entry name" value="Plakin repeat"/>
    <property type="match status" value="1"/>
</dbReference>
<sequence length="98" mass="10805">VTMSITSVINPKTMEMISYDEAVKSGVLNVKAGTYKNPSSRETMTITAAMEKGLIHGEVTSKRREDDIMRSSVSSTLPVFPIKDITSVIDPRTRKEIS</sequence>
<organism evidence="1">
    <name type="scientific">Arion vulgaris</name>
    <dbReference type="NCBI Taxonomy" id="1028688"/>
    <lineage>
        <taxon>Eukaryota</taxon>
        <taxon>Metazoa</taxon>
        <taxon>Spiralia</taxon>
        <taxon>Lophotrochozoa</taxon>
        <taxon>Mollusca</taxon>
        <taxon>Gastropoda</taxon>
        <taxon>Heterobranchia</taxon>
        <taxon>Euthyneura</taxon>
        <taxon>Panpulmonata</taxon>
        <taxon>Eupulmonata</taxon>
        <taxon>Stylommatophora</taxon>
        <taxon>Helicina</taxon>
        <taxon>Arionoidea</taxon>
        <taxon>Arionidae</taxon>
        <taxon>Arion</taxon>
    </lineage>
</organism>
<dbReference type="InterPro" id="IPR035915">
    <property type="entry name" value="Plakin_repeat_sf"/>
</dbReference>
<gene>
    <name evidence="1" type="primary">ORF9747</name>
</gene>
<protein>
    <submittedName>
        <fullName evidence="1">Uncharacterized protein</fullName>
    </submittedName>
</protein>
<accession>A0A0B6Y1P4</accession>
<reference evidence="1" key="1">
    <citation type="submission" date="2014-12" db="EMBL/GenBank/DDBJ databases">
        <title>Insight into the proteome of Arion vulgaris.</title>
        <authorList>
            <person name="Aradska J."/>
            <person name="Bulat T."/>
            <person name="Smidak R."/>
            <person name="Sarate P."/>
            <person name="Gangsoo J."/>
            <person name="Sialana F."/>
            <person name="Bilban M."/>
            <person name="Lubec G."/>
        </authorList>
    </citation>
    <scope>NUCLEOTIDE SEQUENCE</scope>
    <source>
        <tissue evidence="1">Skin</tissue>
    </source>
</reference>
<dbReference type="AlphaFoldDB" id="A0A0B6Y1P4"/>
<feature type="non-terminal residue" evidence="1">
    <location>
        <position position="98"/>
    </location>
</feature>
<evidence type="ECO:0000313" key="1">
    <source>
        <dbReference type="EMBL" id="CEK50059.1"/>
    </source>
</evidence>
<proteinExistence type="predicted"/>
<feature type="non-terminal residue" evidence="1">
    <location>
        <position position="1"/>
    </location>
</feature>
<dbReference type="Gene3D" id="3.90.1290.10">
    <property type="entry name" value="Plakin repeat"/>
    <property type="match status" value="1"/>
</dbReference>